<name>A0A8H6RYH2_MYCCL</name>
<dbReference type="PANTHER" id="PTHR46333">
    <property type="entry name" value="CYTOKINESIS PROTEIN 3"/>
    <property type="match status" value="1"/>
</dbReference>
<dbReference type="GO" id="GO:0005737">
    <property type="term" value="C:cytoplasm"/>
    <property type="evidence" value="ECO:0007669"/>
    <property type="project" value="TreeGrafter"/>
</dbReference>
<dbReference type="SMART" id="SM00460">
    <property type="entry name" value="TGc"/>
    <property type="match status" value="1"/>
</dbReference>
<feature type="compositionally biased region" description="Acidic residues" evidence="1">
    <location>
        <begin position="79"/>
        <end position="92"/>
    </location>
</feature>
<feature type="compositionally biased region" description="Pro residues" evidence="1">
    <location>
        <begin position="7"/>
        <end position="25"/>
    </location>
</feature>
<sequence>MSVALPPRRPVPNVPGRAPPAPPPRKASAPALPPRRQSINRDPNLERLLARKPPPPPTKPAAPGRRLPPMPARLPTPEPEPEPEPVPEEEEPDACVKCHDFSVIDEHASAFPRQSVTSLALLAQQLTEPWSSQTEQVRALFAWLHYNVVYDVEGFFSGNIKSQSPEDTLRSGLAVCDGYAGLFSELARLCGIQAQKVTGYGKGYGYAPLSPGAPIPAESSNHAWNCVQMDGEWRLIDPCWGAGALVNGVYSQKLAPVWFYSTPAEFGKRHFPTDRSFQLLEEPVSWEEFIGGDSDGPMLYGDFYSLEFSPELIQPPVADIQGPGYVNFQLFKQCEHMSREQADNYVYFIVLPDQSKTPLLLGPEGAWGASVYLPQGLTGDISLNFLTMFDGRDARGLSPNTFQSGIGRKAMGWQGLCKWNLV</sequence>
<dbReference type="SUPFAM" id="SSF54001">
    <property type="entry name" value="Cysteine proteinases"/>
    <property type="match status" value="1"/>
</dbReference>
<dbReference type="Gene3D" id="3.10.620.30">
    <property type="match status" value="1"/>
</dbReference>
<reference evidence="3" key="1">
    <citation type="submission" date="2020-05" db="EMBL/GenBank/DDBJ databases">
        <title>Mycena genomes resolve the evolution of fungal bioluminescence.</title>
        <authorList>
            <person name="Tsai I.J."/>
        </authorList>
    </citation>
    <scope>NUCLEOTIDE SEQUENCE</scope>
    <source>
        <strain evidence="3">110903Hualien_Pintung</strain>
    </source>
</reference>
<dbReference type="Proteomes" id="UP000613580">
    <property type="component" value="Unassembled WGS sequence"/>
</dbReference>
<dbReference type="EMBL" id="JACAZE010000032">
    <property type="protein sequence ID" value="KAF7288701.1"/>
    <property type="molecule type" value="Genomic_DNA"/>
</dbReference>
<gene>
    <name evidence="3" type="ORF">HMN09_01376100</name>
</gene>
<feature type="compositionally biased region" description="Low complexity" evidence="1">
    <location>
        <begin position="26"/>
        <end position="36"/>
    </location>
</feature>
<evidence type="ECO:0000256" key="1">
    <source>
        <dbReference type="SAM" id="MobiDB-lite"/>
    </source>
</evidence>
<dbReference type="InterPro" id="IPR002931">
    <property type="entry name" value="Transglutaminase-like"/>
</dbReference>
<dbReference type="InterPro" id="IPR052557">
    <property type="entry name" value="CAP/Cytokinesis_protein"/>
</dbReference>
<feature type="domain" description="Transglutaminase-like" evidence="2">
    <location>
        <begin position="168"/>
        <end position="240"/>
    </location>
</feature>
<protein>
    <submittedName>
        <fullName evidence="3">TGc domain-containing protein</fullName>
    </submittedName>
</protein>
<comment type="caution">
    <text evidence="3">The sequence shown here is derived from an EMBL/GenBank/DDBJ whole genome shotgun (WGS) entry which is preliminary data.</text>
</comment>
<evidence type="ECO:0000259" key="2">
    <source>
        <dbReference type="SMART" id="SM00460"/>
    </source>
</evidence>
<evidence type="ECO:0000313" key="4">
    <source>
        <dbReference type="Proteomes" id="UP000613580"/>
    </source>
</evidence>
<organism evidence="3 4">
    <name type="scientific">Mycena chlorophos</name>
    <name type="common">Agaric fungus</name>
    <name type="synonym">Agaricus chlorophos</name>
    <dbReference type="NCBI Taxonomy" id="658473"/>
    <lineage>
        <taxon>Eukaryota</taxon>
        <taxon>Fungi</taxon>
        <taxon>Dikarya</taxon>
        <taxon>Basidiomycota</taxon>
        <taxon>Agaricomycotina</taxon>
        <taxon>Agaricomycetes</taxon>
        <taxon>Agaricomycetidae</taxon>
        <taxon>Agaricales</taxon>
        <taxon>Marasmiineae</taxon>
        <taxon>Mycenaceae</taxon>
        <taxon>Mycena</taxon>
    </lineage>
</organism>
<accession>A0A8H6RYH2</accession>
<dbReference type="OrthoDB" id="6129702at2759"/>
<dbReference type="InterPro" id="IPR038765">
    <property type="entry name" value="Papain-like_cys_pep_sf"/>
</dbReference>
<evidence type="ECO:0000313" key="3">
    <source>
        <dbReference type="EMBL" id="KAF7288701.1"/>
    </source>
</evidence>
<feature type="compositionally biased region" description="Pro residues" evidence="1">
    <location>
        <begin position="52"/>
        <end position="78"/>
    </location>
</feature>
<keyword evidence="4" id="KW-1185">Reference proteome</keyword>
<feature type="region of interest" description="Disordered" evidence="1">
    <location>
        <begin position="1"/>
        <end position="92"/>
    </location>
</feature>
<dbReference type="PANTHER" id="PTHR46333:SF5">
    <property type="entry name" value="TRANSGLUTAMINASE-LIKE DOMAIN-CONTAINING PROTEIN"/>
    <property type="match status" value="1"/>
</dbReference>
<proteinExistence type="predicted"/>
<dbReference type="Pfam" id="PF01841">
    <property type="entry name" value="Transglut_core"/>
    <property type="match status" value="1"/>
</dbReference>
<dbReference type="AlphaFoldDB" id="A0A8H6RYH2"/>